<protein>
    <submittedName>
        <fullName evidence="2">Uncharacterized protein</fullName>
    </submittedName>
</protein>
<evidence type="ECO:0000313" key="3">
    <source>
        <dbReference type="Proteomes" id="UP001497497"/>
    </source>
</evidence>
<reference evidence="2 3" key="1">
    <citation type="submission" date="2024-04" db="EMBL/GenBank/DDBJ databases">
        <authorList>
            <consortium name="Genoscope - CEA"/>
            <person name="William W."/>
        </authorList>
    </citation>
    <scope>NUCLEOTIDE SEQUENCE [LARGE SCALE GENOMIC DNA]</scope>
</reference>
<proteinExistence type="predicted"/>
<feature type="compositionally biased region" description="Pro residues" evidence="1">
    <location>
        <begin position="172"/>
        <end position="200"/>
    </location>
</feature>
<feature type="compositionally biased region" description="Pro residues" evidence="1">
    <location>
        <begin position="223"/>
        <end position="242"/>
    </location>
</feature>
<feature type="compositionally biased region" description="Basic and acidic residues" evidence="1">
    <location>
        <begin position="151"/>
        <end position="163"/>
    </location>
</feature>
<comment type="caution">
    <text evidence="2">The sequence shown here is derived from an EMBL/GenBank/DDBJ whole genome shotgun (WGS) entry which is preliminary data.</text>
</comment>
<organism evidence="2 3">
    <name type="scientific">Lymnaea stagnalis</name>
    <name type="common">Great pond snail</name>
    <name type="synonym">Helix stagnalis</name>
    <dbReference type="NCBI Taxonomy" id="6523"/>
    <lineage>
        <taxon>Eukaryota</taxon>
        <taxon>Metazoa</taxon>
        <taxon>Spiralia</taxon>
        <taxon>Lophotrochozoa</taxon>
        <taxon>Mollusca</taxon>
        <taxon>Gastropoda</taxon>
        <taxon>Heterobranchia</taxon>
        <taxon>Euthyneura</taxon>
        <taxon>Panpulmonata</taxon>
        <taxon>Hygrophila</taxon>
        <taxon>Lymnaeoidea</taxon>
        <taxon>Lymnaeidae</taxon>
        <taxon>Lymnaea</taxon>
    </lineage>
</organism>
<dbReference type="Proteomes" id="UP001497497">
    <property type="component" value="Unassembled WGS sequence"/>
</dbReference>
<keyword evidence="3" id="KW-1185">Reference proteome</keyword>
<evidence type="ECO:0000256" key="1">
    <source>
        <dbReference type="SAM" id="MobiDB-lite"/>
    </source>
</evidence>
<gene>
    <name evidence="2" type="ORF">GSLYS_00009679001</name>
</gene>
<feature type="compositionally biased region" description="Pro residues" evidence="1">
    <location>
        <begin position="71"/>
        <end position="87"/>
    </location>
</feature>
<feature type="compositionally biased region" description="Polar residues" evidence="1">
    <location>
        <begin position="127"/>
        <end position="137"/>
    </location>
</feature>
<name>A0AAV2HT47_LYMST</name>
<sequence>MSGPGANPMSFDHPKPYQGTIGKGNMKYDIDFGQSTAQKYKGSIDPKDAKPKTKDFYKQTIETKPKRAPNRPAPPKAQPKPPKPAPIRQPTKTNMNPQKFKGYESKIKWQPGQKEVLEYKPKPYNGTIKTDPSSVQQYELPEDYYGFPKGKKQEPVKVKTPEKKVKRNKVEPVPPPYQSPVPPVKSPVKPQPPPPPPPVVHDPLFEPIVAPQPRKESPLTVVAPPPPPRVLFDPPTPEPPMPTRRSVPQKPEPFYNTRPEPIFPPLIPVTLEDYVYNEPRHYQDYHGKKERGNPLIPVMYPVRAPKYDDAPLRYSPPPPLWTVKDEIYPIKGSGVPLYSAVGSILRSSDYYQYY</sequence>
<dbReference type="AlphaFoldDB" id="A0AAV2HT47"/>
<feature type="region of interest" description="Disordered" evidence="1">
    <location>
        <begin position="1"/>
        <end position="251"/>
    </location>
</feature>
<accession>A0AAV2HT47</accession>
<feature type="compositionally biased region" description="Basic and acidic residues" evidence="1">
    <location>
        <begin position="42"/>
        <end position="65"/>
    </location>
</feature>
<evidence type="ECO:0000313" key="2">
    <source>
        <dbReference type="EMBL" id="CAL1535719.1"/>
    </source>
</evidence>
<dbReference type="EMBL" id="CAXITT010000209">
    <property type="protein sequence ID" value="CAL1535719.1"/>
    <property type="molecule type" value="Genomic_DNA"/>
</dbReference>